<sequence length="79" mass="9056">MHLGQPYSTNIECPIDIEDLNLCPDGKDCSMTLWSKRSGLHTGNALSRAILTCLYLYNWLYNKKFGQFCILSIEINKNK</sequence>
<accession>A0A1I7WR61</accession>
<protein>
    <submittedName>
        <fullName evidence="2">Uncharacterized protein</fullName>
    </submittedName>
</protein>
<reference evidence="2" key="1">
    <citation type="submission" date="2016-11" db="UniProtKB">
        <authorList>
            <consortium name="WormBaseParasite"/>
        </authorList>
    </citation>
    <scope>IDENTIFICATION</scope>
</reference>
<evidence type="ECO:0000313" key="2">
    <source>
        <dbReference type="WBParaSite" id="Hba_07641"/>
    </source>
</evidence>
<evidence type="ECO:0000313" key="1">
    <source>
        <dbReference type="Proteomes" id="UP000095283"/>
    </source>
</evidence>
<organism evidence="1 2">
    <name type="scientific">Heterorhabditis bacteriophora</name>
    <name type="common">Entomopathogenic nematode worm</name>
    <dbReference type="NCBI Taxonomy" id="37862"/>
    <lineage>
        <taxon>Eukaryota</taxon>
        <taxon>Metazoa</taxon>
        <taxon>Ecdysozoa</taxon>
        <taxon>Nematoda</taxon>
        <taxon>Chromadorea</taxon>
        <taxon>Rhabditida</taxon>
        <taxon>Rhabditina</taxon>
        <taxon>Rhabditomorpha</taxon>
        <taxon>Strongyloidea</taxon>
        <taxon>Heterorhabditidae</taxon>
        <taxon>Heterorhabditis</taxon>
    </lineage>
</organism>
<name>A0A1I7WR61_HETBA</name>
<keyword evidence="1" id="KW-1185">Reference proteome</keyword>
<proteinExistence type="predicted"/>
<dbReference type="WBParaSite" id="Hba_07641">
    <property type="protein sequence ID" value="Hba_07641"/>
    <property type="gene ID" value="Hba_07641"/>
</dbReference>
<dbReference type="Proteomes" id="UP000095283">
    <property type="component" value="Unplaced"/>
</dbReference>
<dbReference type="AlphaFoldDB" id="A0A1I7WR61"/>